<dbReference type="EMBL" id="CP006720">
    <property type="protein sequence ID" value="AHI57820.1"/>
    <property type="molecule type" value="Genomic_DNA"/>
</dbReference>
<dbReference type="Proteomes" id="UP000019260">
    <property type="component" value="Chromosome"/>
</dbReference>
<evidence type="ECO:0000313" key="2">
    <source>
        <dbReference type="EMBL" id="AHI57820.1"/>
    </source>
</evidence>
<keyword evidence="3" id="KW-1185">Reference proteome</keyword>
<dbReference type="AlphaFoldDB" id="W0GP40"/>
<dbReference type="KEGG" id="smir:SMM_0395"/>
<dbReference type="RefSeq" id="WP_025317201.1">
    <property type="nucleotide sequence ID" value="NZ_CP002082.1"/>
</dbReference>
<dbReference type="KEGG" id="smia:P344_02365"/>
<gene>
    <name evidence="2" type="ORF">P344_02365</name>
</gene>
<feature type="transmembrane region" description="Helical" evidence="1">
    <location>
        <begin position="172"/>
        <end position="196"/>
    </location>
</feature>
<dbReference type="HOGENOM" id="CLU_1348224_0_0_14"/>
<evidence type="ECO:0000313" key="3">
    <source>
        <dbReference type="Proteomes" id="UP000019260"/>
    </source>
</evidence>
<protein>
    <submittedName>
        <fullName evidence="2">Uncharacterized protein</fullName>
    </submittedName>
</protein>
<keyword evidence="1" id="KW-1133">Transmembrane helix</keyword>
<organism evidence="2 3">
    <name type="scientific">Spiroplasma mirum ATCC 29335</name>
    <dbReference type="NCBI Taxonomy" id="838561"/>
    <lineage>
        <taxon>Bacteria</taxon>
        <taxon>Bacillati</taxon>
        <taxon>Mycoplasmatota</taxon>
        <taxon>Mollicutes</taxon>
        <taxon>Entomoplasmatales</taxon>
        <taxon>Spiroplasmataceae</taxon>
        <taxon>Spiroplasma</taxon>
    </lineage>
</organism>
<dbReference type="PATRIC" id="fig|838561.3.peg.453"/>
<sequence>MCGEKTALKIVYNNMKKFQKYFLFIDDMNNKSFVFSQIKAAIDSFLNTVVSEKQKISDDEMDYYFDKFREYRQLIEEEKTQNYTLYKNDLKDINNYLDPNYYEHLNQYAIFSLVLESFTEDVEKIYVNLDDIIKIKEFKQKFAVLIEQHYKKINFLKLSKLLIKIKDKKLDYLIYNMLARVKLLNNYMMVIFWLLVSHKKFCN</sequence>
<keyword evidence="1" id="KW-0472">Membrane</keyword>
<evidence type="ECO:0000256" key="1">
    <source>
        <dbReference type="SAM" id="Phobius"/>
    </source>
</evidence>
<accession>W0GP40</accession>
<name>W0GP40_9MOLU</name>
<proteinExistence type="predicted"/>
<keyword evidence="1" id="KW-0812">Transmembrane</keyword>
<reference evidence="2 3" key="1">
    <citation type="submission" date="2013-09" db="EMBL/GenBank/DDBJ databases">
        <title>Complete genome sequence of Spiroplasma mirum suckling mouse cataract agent.</title>
        <authorList>
            <person name="Landry C.A."/>
            <person name="Bastian F.O."/>
            <person name="Thune R.L."/>
        </authorList>
    </citation>
    <scope>NUCLEOTIDE SEQUENCE [LARGE SCALE GENOMIC DNA]</scope>
    <source>
        <strain evidence="2 3">SMCA</strain>
    </source>
</reference>